<dbReference type="SUPFAM" id="SSF52151">
    <property type="entry name" value="FabD/lysophospholipase-like"/>
    <property type="match status" value="1"/>
</dbReference>
<evidence type="ECO:0000259" key="5">
    <source>
        <dbReference type="PROSITE" id="PS51635"/>
    </source>
</evidence>
<feature type="active site" description="Nucleophile" evidence="4">
    <location>
        <position position="44"/>
    </location>
</feature>
<keyword evidence="7" id="KW-1185">Reference proteome</keyword>
<dbReference type="RefSeq" id="WP_151666294.1">
    <property type="nucleotide sequence ID" value="NZ_WBVO01000001.1"/>
</dbReference>
<dbReference type="PANTHER" id="PTHR14226">
    <property type="entry name" value="NEUROPATHY TARGET ESTERASE/SWISS CHEESE D.MELANOGASTER"/>
    <property type="match status" value="1"/>
</dbReference>
<proteinExistence type="predicted"/>
<dbReference type="GO" id="GO:0016042">
    <property type="term" value="P:lipid catabolic process"/>
    <property type="evidence" value="ECO:0007669"/>
    <property type="project" value="UniProtKB-UniRule"/>
</dbReference>
<evidence type="ECO:0000313" key="6">
    <source>
        <dbReference type="EMBL" id="KAB2814715.1"/>
    </source>
</evidence>
<dbReference type="Gene3D" id="3.40.1090.10">
    <property type="entry name" value="Cytosolic phospholipase A2 catalytic domain"/>
    <property type="match status" value="1"/>
</dbReference>
<dbReference type="InterPro" id="IPR002641">
    <property type="entry name" value="PNPLA_dom"/>
</dbReference>
<accession>A0A6N6RMD0</accession>
<evidence type="ECO:0000256" key="1">
    <source>
        <dbReference type="ARBA" id="ARBA00022801"/>
    </source>
</evidence>
<feature type="short sequence motif" description="DGA/G" evidence="4">
    <location>
        <begin position="158"/>
        <end position="160"/>
    </location>
</feature>
<evidence type="ECO:0000256" key="2">
    <source>
        <dbReference type="ARBA" id="ARBA00022963"/>
    </source>
</evidence>
<organism evidence="6 7">
    <name type="scientific">Phaeocystidibacter luteus</name>
    <dbReference type="NCBI Taxonomy" id="911197"/>
    <lineage>
        <taxon>Bacteria</taxon>
        <taxon>Pseudomonadati</taxon>
        <taxon>Bacteroidota</taxon>
        <taxon>Flavobacteriia</taxon>
        <taxon>Flavobacteriales</taxon>
        <taxon>Phaeocystidibacteraceae</taxon>
        <taxon>Phaeocystidibacter</taxon>
    </lineage>
</organism>
<dbReference type="EMBL" id="WBVO01000001">
    <property type="protein sequence ID" value="KAB2814715.1"/>
    <property type="molecule type" value="Genomic_DNA"/>
</dbReference>
<dbReference type="GO" id="GO:0016787">
    <property type="term" value="F:hydrolase activity"/>
    <property type="evidence" value="ECO:0007669"/>
    <property type="project" value="UniProtKB-UniRule"/>
</dbReference>
<dbReference type="Pfam" id="PF01734">
    <property type="entry name" value="Patatin"/>
    <property type="match status" value="1"/>
</dbReference>
<dbReference type="PANTHER" id="PTHR14226:SF76">
    <property type="entry name" value="NTE FAMILY PROTEIN RSSA"/>
    <property type="match status" value="1"/>
</dbReference>
<feature type="domain" description="PNPLA" evidence="5">
    <location>
        <begin position="11"/>
        <end position="171"/>
    </location>
</feature>
<feature type="short sequence motif" description="GXSXG" evidence="4">
    <location>
        <begin position="42"/>
        <end position="46"/>
    </location>
</feature>
<keyword evidence="1 4" id="KW-0378">Hydrolase</keyword>
<dbReference type="InterPro" id="IPR050301">
    <property type="entry name" value="NTE"/>
</dbReference>
<comment type="caution">
    <text evidence="4">Lacks conserved residue(s) required for the propagation of feature annotation.</text>
</comment>
<comment type="caution">
    <text evidence="6">The sequence shown here is derived from an EMBL/GenBank/DDBJ whole genome shotgun (WGS) entry which is preliminary data.</text>
</comment>
<dbReference type="PROSITE" id="PS51635">
    <property type="entry name" value="PNPLA"/>
    <property type="match status" value="1"/>
</dbReference>
<keyword evidence="2 4" id="KW-0442">Lipid degradation</keyword>
<protein>
    <submittedName>
        <fullName evidence="6">Phospholipase</fullName>
    </submittedName>
</protein>
<evidence type="ECO:0000313" key="7">
    <source>
        <dbReference type="Proteomes" id="UP000468650"/>
    </source>
</evidence>
<dbReference type="AlphaFoldDB" id="A0A6N6RMD0"/>
<dbReference type="OrthoDB" id="9770965at2"/>
<feature type="active site" description="Proton acceptor" evidence="4">
    <location>
        <position position="158"/>
    </location>
</feature>
<evidence type="ECO:0000256" key="3">
    <source>
        <dbReference type="ARBA" id="ARBA00023098"/>
    </source>
</evidence>
<reference evidence="6 7" key="1">
    <citation type="submission" date="2019-09" db="EMBL/GenBank/DDBJ databases">
        <title>Genomes of family Cryomorphaceae.</title>
        <authorList>
            <person name="Bowman J.P."/>
        </authorList>
    </citation>
    <scope>NUCLEOTIDE SEQUENCE [LARGE SCALE GENOMIC DNA]</scope>
    <source>
        <strain evidence="6 7">LMG 25704</strain>
    </source>
</reference>
<sequence>MSDSTKKNVALVLGSGGARGLAHIGVIEALEERGYKITSISGASIGAVIAGVYAAGSMEDYKKWIISLDRRKVFGLMDFTLSSHGFIKGERVFEEMKRFVGVEKIEDLKIPFSAVAVDLENQEEVVFTEGDLWSAIRASVAIPSVLTPVMQDNRILVDGGVVNPLPVNRVKRTDDDIMVAVDLNALVDDELPMANPKSQPTEDKEQNKFLESIKDRIGDWWPFNGESEKDTSHVKKNYLGILNASFEMMQDRVAQLAMEQFKPEIFIQIPRKSASTFDFYLGEKLIDAGRTLAMKAIDEFENNQ</sequence>
<dbReference type="InterPro" id="IPR016035">
    <property type="entry name" value="Acyl_Trfase/lysoPLipase"/>
</dbReference>
<gene>
    <name evidence="6" type="ORF">F8C67_02930</name>
</gene>
<dbReference type="Proteomes" id="UP000468650">
    <property type="component" value="Unassembled WGS sequence"/>
</dbReference>
<name>A0A6N6RMD0_9FLAO</name>
<evidence type="ECO:0000256" key="4">
    <source>
        <dbReference type="PROSITE-ProRule" id="PRU01161"/>
    </source>
</evidence>
<keyword evidence="3 4" id="KW-0443">Lipid metabolism</keyword>